<sequence>MGKFPSLSFLKKKLGESGSDRCGDVELGDKGGEKEGGGFINFDRDLKEKEGPTCLALVVYLEFYVALTIFVFAVVGVSVGANCMPVLLLALVQALIAVPGLVFLFQRIGKLRILFTLLQLMTAICEFAWIFLVFFCAEDDNQSHIPKAIALGVLTLIQVMAVIVSIFFPFRVLHLCQSEKRKATTELSHTHLKTVPMGPGTSQEKKGSVGPPMSNNQVKIGKGASGSIRPQINGGPLLKTTASNSTLNTASGPSASKTVPTERSIEEGNVPKKTLKETPQTQKKPRRYSTSKKELDNVLNNRSKDKSETIARVKQLRENATTKSTSVPILLESTTDASKLERTTSATALSAHDLKTSVNAARSETNMVFNREGHPGATPPQKTNPNAGEPVVSKETSSHVKTPTSGGFTIPPGTITVSPDDKLFELANKIRAQQLNEKTVDENKTPSEARRSPSPTLVTAPTPSSADPVSNLLALAKHSTNDTCKNLIPMPFLM</sequence>
<feature type="compositionally biased region" description="Polar residues" evidence="1">
    <location>
        <begin position="252"/>
        <end position="261"/>
    </location>
</feature>
<feature type="compositionally biased region" description="Low complexity" evidence="1">
    <location>
        <begin position="237"/>
        <end position="251"/>
    </location>
</feature>
<keyword evidence="2" id="KW-0812">Transmembrane</keyword>
<feature type="transmembrane region" description="Helical" evidence="2">
    <location>
        <begin position="149"/>
        <end position="173"/>
    </location>
</feature>
<keyword evidence="3" id="KW-1185">Reference proteome</keyword>
<protein>
    <submittedName>
        <fullName evidence="4">Uncharacterized protein</fullName>
    </submittedName>
</protein>
<feature type="compositionally biased region" description="Basic and acidic residues" evidence="1">
    <location>
        <begin position="438"/>
        <end position="451"/>
    </location>
</feature>
<feature type="compositionally biased region" description="Polar residues" evidence="1">
    <location>
        <begin position="453"/>
        <end position="466"/>
    </location>
</feature>
<feature type="region of interest" description="Disordered" evidence="1">
    <location>
        <begin position="369"/>
        <end position="414"/>
    </location>
</feature>
<evidence type="ECO:0000313" key="3">
    <source>
        <dbReference type="Proteomes" id="UP000887575"/>
    </source>
</evidence>
<feature type="region of interest" description="Disordered" evidence="1">
    <location>
        <begin position="434"/>
        <end position="466"/>
    </location>
</feature>
<evidence type="ECO:0000313" key="4">
    <source>
        <dbReference type="WBParaSite" id="MBELARI_LOCUS17147"/>
    </source>
</evidence>
<feature type="region of interest" description="Disordered" evidence="1">
    <location>
        <begin position="186"/>
        <end position="309"/>
    </location>
</feature>
<feature type="transmembrane region" description="Helical" evidence="2">
    <location>
        <begin position="117"/>
        <end position="137"/>
    </location>
</feature>
<feature type="compositionally biased region" description="Basic and acidic residues" evidence="1">
    <location>
        <begin position="291"/>
        <end position="309"/>
    </location>
</feature>
<evidence type="ECO:0000256" key="1">
    <source>
        <dbReference type="SAM" id="MobiDB-lite"/>
    </source>
</evidence>
<dbReference type="WBParaSite" id="MBELARI_LOCUS17147">
    <property type="protein sequence ID" value="MBELARI_LOCUS17147"/>
    <property type="gene ID" value="MBELARI_LOCUS17147"/>
</dbReference>
<proteinExistence type="predicted"/>
<reference evidence="4" key="1">
    <citation type="submission" date="2024-02" db="UniProtKB">
        <authorList>
            <consortium name="WormBaseParasite"/>
        </authorList>
    </citation>
    <scope>IDENTIFICATION</scope>
</reference>
<evidence type="ECO:0000256" key="2">
    <source>
        <dbReference type="SAM" id="Phobius"/>
    </source>
</evidence>
<accession>A0AAF3ESX2</accession>
<feature type="transmembrane region" description="Helical" evidence="2">
    <location>
        <begin position="86"/>
        <end position="105"/>
    </location>
</feature>
<dbReference type="AlphaFoldDB" id="A0AAF3ESX2"/>
<name>A0AAF3ESX2_9BILA</name>
<organism evidence="3 4">
    <name type="scientific">Mesorhabditis belari</name>
    <dbReference type="NCBI Taxonomy" id="2138241"/>
    <lineage>
        <taxon>Eukaryota</taxon>
        <taxon>Metazoa</taxon>
        <taxon>Ecdysozoa</taxon>
        <taxon>Nematoda</taxon>
        <taxon>Chromadorea</taxon>
        <taxon>Rhabditida</taxon>
        <taxon>Rhabditina</taxon>
        <taxon>Rhabditomorpha</taxon>
        <taxon>Rhabditoidea</taxon>
        <taxon>Rhabditidae</taxon>
        <taxon>Mesorhabditinae</taxon>
        <taxon>Mesorhabditis</taxon>
    </lineage>
</organism>
<feature type="compositionally biased region" description="Basic and acidic residues" evidence="1">
    <location>
        <begin position="263"/>
        <end position="276"/>
    </location>
</feature>
<keyword evidence="2" id="KW-1133">Transmembrane helix</keyword>
<feature type="transmembrane region" description="Helical" evidence="2">
    <location>
        <begin position="54"/>
        <end position="80"/>
    </location>
</feature>
<dbReference type="Proteomes" id="UP000887575">
    <property type="component" value="Unassembled WGS sequence"/>
</dbReference>
<keyword evidence="2" id="KW-0472">Membrane</keyword>